<evidence type="ECO:0000313" key="3">
    <source>
        <dbReference type="RefSeq" id="XP_009796890.1"/>
    </source>
</evidence>
<dbReference type="Proteomes" id="UP000189701">
    <property type="component" value="Unplaced"/>
</dbReference>
<dbReference type="RefSeq" id="XP_009796890.1">
    <property type="nucleotide sequence ID" value="XM_009798588.1"/>
</dbReference>
<feature type="compositionally biased region" description="Basic and acidic residues" evidence="1">
    <location>
        <begin position="112"/>
        <end position="132"/>
    </location>
</feature>
<gene>
    <name evidence="3" type="primary">LOC104243410</name>
</gene>
<evidence type="ECO:0000256" key="1">
    <source>
        <dbReference type="SAM" id="MobiDB-lite"/>
    </source>
</evidence>
<evidence type="ECO:0000313" key="2">
    <source>
        <dbReference type="Proteomes" id="UP000189701"/>
    </source>
</evidence>
<keyword evidence="2" id="KW-1185">Reference proteome</keyword>
<proteinExistence type="predicted"/>
<reference evidence="3" key="2">
    <citation type="submission" date="2025-08" db="UniProtKB">
        <authorList>
            <consortium name="RefSeq"/>
        </authorList>
    </citation>
    <scope>IDENTIFICATION</scope>
    <source>
        <tissue evidence="3">Leaf</tissue>
    </source>
</reference>
<feature type="region of interest" description="Disordered" evidence="1">
    <location>
        <begin position="112"/>
        <end position="160"/>
    </location>
</feature>
<dbReference type="PANTHER" id="PTHR34676">
    <property type="entry name" value="DUF4219 DOMAIN-CONTAINING PROTEIN-RELATED"/>
    <property type="match status" value="1"/>
</dbReference>
<protein>
    <submittedName>
        <fullName evidence="3">Uncharacterized protein LOC104243410</fullName>
    </submittedName>
</protein>
<organism evidence="2 3">
    <name type="scientific">Nicotiana sylvestris</name>
    <name type="common">Wood tobacco</name>
    <name type="synonym">South American tobacco</name>
    <dbReference type="NCBI Taxonomy" id="4096"/>
    <lineage>
        <taxon>Eukaryota</taxon>
        <taxon>Viridiplantae</taxon>
        <taxon>Streptophyta</taxon>
        <taxon>Embryophyta</taxon>
        <taxon>Tracheophyta</taxon>
        <taxon>Spermatophyta</taxon>
        <taxon>Magnoliopsida</taxon>
        <taxon>eudicotyledons</taxon>
        <taxon>Gunneridae</taxon>
        <taxon>Pentapetalae</taxon>
        <taxon>asterids</taxon>
        <taxon>lamiids</taxon>
        <taxon>Solanales</taxon>
        <taxon>Solanaceae</taxon>
        <taxon>Nicotianoideae</taxon>
        <taxon>Nicotianeae</taxon>
        <taxon>Nicotiana</taxon>
    </lineage>
</organism>
<sequence length="160" mass="18249">MAEDSELWNIIYDSPYVPTKVLEELLFSMEKTSKEYTNVDNKAMEKNFRPKKILVYGIGPEEYNRITACDTAKEIWEALQTAHEGTTQVNAITESKDLHELTKEELVKNLKTHEMKRKIDNEKREPKKEKEPGSCNMGDSSSESEDESNAGDSSIMAVKV</sequence>
<dbReference type="PANTHER" id="PTHR34676:SF8">
    <property type="entry name" value="TRANSMEMBRANE PROTEIN"/>
    <property type="match status" value="1"/>
</dbReference>
<name>A0A1U7YDK9_NICSY</name>
<dbReference type="AlphaFoldDB" id="A0A1U7YDK9"/>
<reference evidence="2" key="1">
    <citation type="journal article" date="2013" name="Genome Biol.">
        <title>Reference genomes and transcriptomes of Nicotiana sylvestris and Nicotiana tomentosiformis.</title>
        <authorList>
            <person name="Sierro N."/>
            <person name="Battey J.N."/>
            <person name="Ouadi S."/>
            <person name="Bovet L."/>
            <person name="Goepfert S."/>
            <person name="Bakaher N."/>
            <person name="Peitsch M.C."/>
            <person name="Ivanov N.V."/>
        </authorList>
    </citation>
    <scope>NUCLEOTIDE SEQUENCE [LARGE SCALE GENOMIC DNA]</scope>
</reference>
<accession>A0A1U7YDK9</accession>
<dbReference type="Pfam" id="PF14223">
    <property type="entry name" value="Retrotran_gag_2"/>
    <property type="match status" value="1"/>
</dbReference>